<dbReference type="Proteomes" id="UP000051717">
    <property type="component" value="Unassembled WGS sequence"/>
</dbReference>
<dbReference type="EMBL" id="LJUI01000149">
    <property type="protein sequence ID" value="KPK67070.1"/>
    <property type="molecule type" value="Genomic_DNA"/>
</dbReference>
<dbReference type="AlphaFoldDB" id="A0A0S8G2L6"/>
<protein>
    <submittedName>
        <fullName evidence="1">Uncharacterized protein</fullName>
    </submittedName>
</protein>
<evidence type="ECO:0000313" key="2">
    <source>
        <dbReference type="Proteomes" id="UP000051717"/>
    </source>
</evidence>
<sequence>MNPPSAQTYPQICRIPYPLLSPAPRRPAQADIQAILGQFLERYLIQHPLEFLAQPFPDSTGDAVEHIVTLIRGEGRLETLEESDRTLDCADYISQADLFRLPGKEVPTPWTPDTHHNSGQAHLAEKLLKISGRNIPPF</sequence>
<reference evidence="1 2" key="1">
    <citation type="journal article" date="2015" name="Microbiome">
        <title>Genomic resolution of linkages in carbon, nitrogen, and sulfur cycling among widespread estuary sediment bacteria.</title>
        <authorList>
            <person name="Baker B.J."/>
            <person name="Lazar C.S."/>
            <person name="Teske A.P."/>
            <person name="Dick G.J."/>
        </authorList>
    </citation>
    <scope>NUCLEOTIDE SEQUENCE [LARGE SCALE GENOMIC DNA]</scope>
    <source>
        <strain evidence="1">SM23_40</strain>
    </source>
</reference>
<evidence type="ECO:0000313" key="1">
    <source>
        <dbReference type="EMBL" id="KPK67070.1"/>
    </source>
</evidence>
<organism evidence="1 2">
    <name type="scientific">candidate division TA06 bacterium SM23_40</name>
    <dbReference type="NCBI Taxonomy" id="1703774"/>
    <lineage>
        <taxon>Bacteria</taxon>
        <taxon>Bacteria division TA06</taxon>
    </lineage>
</organism>
<name>A0A0S8G2L6_UNCT6</name>
<proteinExistence type="predicted"/>
<accession>A0A0S8G2L6</accession>
<comment type="caution">
    <text evidence="1">The sequence shown here is derived from an EMBL/GenBank/DDBJ whole genome shotgun (WGS) entry which is preliminary data.</text>
</comment>
<gene>
    <name evidence="1" type="ORF">AMJ82_11330</name>
</gene>